<evidence type="ECO:0000313" key="2">
    <source>
        <dbReference type="EMBL" id="VDN11566.1"/>
    </source>
</evidence>
<dbReference type="EMBL" id="UYRU01051746">
    <property type="protein sequence ID" value="VDN11566.1"/>
    <property type="molecule type" value="Genomic_DNA"/>
</dbReference>
<dbReference type="AlphaFoldDB" id="A0A3P7P0Z2"/>
<dbReference type="Pfam" id="PF15916">
    <property type="entry name" value="DUF4743"/>
    <property type="match status" value="1"/>
</dbReference>
<gene>
    <name evidence="2" type="ORF">DILT_LOCUS7397</name>
</gene>
<organism evidence="2 3">
    <name type="scientific">Dibothriocephalus latus</name>
    <name type="common">Fish tapeworm</name>
    <name type="synonym">Diphyllobothrium latum</name>
    <dbReference type="NCBI Taxonomy" id="60516"/>
    <lineage>
        <taxon>Eukaryota</taxon>
        <taxon>Metazoa</taxon>
        <taxon>Spiralia</taxon>
        <taxon>Lophotrochozoa</taxon>
        <taxon>Platyhelminthes</taxon>
        <taxon>Cestoda</taxon>
        <taxon>Eucestoda</taxon>
        <taxon>Diphyllobothriidea</taxon>
        <taxon>Diphyllobothriidae</taxon>
        <taxon>Dibothriocephalus</taxon>
    </lineage>
</organism>
<evidence type="ECO:0000259" key="1">
    <source>
        <dbReference type="Pfam" id="PF15916"/>
    </source>
</evidence>
<protein>
    <recommendedName>
        <fullName evidence="1">DUF4743 domain-containing protein</fullName>
    </recommendedName>
</protein>
<feature type="domain" description="DUF4743" evidence="1">
    <location>
        <begin position="2"/>
        <end position="59"/>
    </location>
</feature>
<keyword evidence="3" id="KW-1185">Reference proteome</keyword>
<evidence type="ECO:0000313" key="3">
    <source>
        <dbReference type="Proteomes" id="UP000281553"/>
    </source>
</evidence>
<reference evidence="2 3" key="1">
    <citation type="submission" date="2018-11" db="EMBL/GenBank/DDBJ databases">
        <authorList>
            <consortium name="Pathogen Informatics"/>
        </authorList>
    </citation>
    <scope>NUCLEOTIDE SEQUENCE [LARGE SCALE GENOMIC DNA]</scope>
</reference>
<accession>A0A3P7P0Z2</accession>
<proteinExistence type="predicted"/>
<dbReference type="InterPro" id="IPR031804">
    <property type="entry name" value="DUF4743"/>
</dbReference>
<dbReference type="OrthoDB" id="10261522at2759"/>
<name>A0A3P7P0Z2_DIBLA</name>
<dbReference type="Gene3D" id="3.90.79.10">
    <property type="entry name" value="Nucleoside Triphosphate Pyrophosphohydrolase"/>
    <property type="match status" value="1"/>
</dbReference>
<dbReference type="Gene3D" id="3.30.750.160">
    <property type="match status" value="1"/>
</dbReference>
<dbReference type="Proteomes" id="UP000281553">
    <property type="component" value="Unassembled WGS sequence"/>
</dbReference>
<sequence length="229" mass="25745">MKFFVDNYFVGLIHPEFCGTLLQHPEAFVKGVDPSSEKPCIRLNPNLKSFAERTAAVEDHYGVYVNGRTEALLSIERTASRVLGTNRHNVHINGYTFLNDGLPSARRQTTLSDILAMNIEGDETEPELKLSNVPHNLRIWITRRSPSRPKYPNLLDNLVRTAVICPLSFLVQIYDPHLPSFTFCPTFTDYGLCSYPPYAPSSYFNPKSPLPPDYGSNSLAVSNEVRTVP</sequence>